<reference evidence="2" key="2">
    <citation type="journal article" date="2019" name="Mol. Plant Microbe Interact.">
        <title>Genome sequence resources for four phytopathogenic fungi from the Colletotrichum orbiculare species complex.</title>
        <authorList>
            <person name="Gan P."/>
            <person name="Tsushima A."/>
            <person name="Narusaka M."/>
            <person name="Narusaka Y."/>
            <person name="Takano Y."/>
            <person name="Kubo Y."/>
            <person name="Shirasu K."/>
        </authorList>
    </citation>
    <scope>GENOME REANNOTATION</scope>
    <source>
        <strain evidence="2">104-T / ATCC 96160 / CBS 514.97 / LARS 414 / MAFF 240422</strain>
    </source>
</reference>
<dbReference type="Proteomes" id="UP000014480">
    <property type="component" value="Unassembled WGS sequence"/>
</dbReference>
<organism evidence="1 2">
    <name type="scientific">Colletotrichum orbiculare (strain 104-T / ATCC 96160 / CBS 514.97 / LARS 414 / MAFF 240422)</name>
    <name type="common">Cucumber anthracnose fungus</name>
    <name type="synonym">Colletotrichum lagenarium</name>
    <dbReference type="NCBI Taxonomy" id="1213857"/>
    <lineage>
        <taxon>Eukaryota</taxon>
        <taxon>Fungi</taxon>
        <taxon>Dikarya</taxon>
        <taxon>Ascomycota</taxon>
        <taxon>Pezizomycotina</taxon>
        <taxon>Sordariomycetes</taxon>
        <taxon>Hypocreomycetidae</taxon>
        <taxon>Glomerellales</taxon>
        <taxon>Glomerellaceae</taxon>
        <taxon>Colletotrichum</taxon>
        <taxon>Colletotrichum orbiculare species complex</taxon>
    </lineage>
</organism>
<protein>
    <submittedName>
        <fullName evidence="1">Uncharacterized protein</fullName>
    </submittedName>
</protein>
<gene>
    <name evidence="1" type="ORF">Cob_v005074</name>
</gene>
<comment type="caution">
    <text evidence="1">The sequence shown here is derived from an EMBL/GenBank/DDBJ whole genome shotgun (WGS) entry which is preliminary data.</text>
</comment>
<name>A0A484FWN9_COLOR</name>
<proteinExistence type="predicted"/>
<dbReference type="EMBL" id="AMCV02000011">
    <property type="protein sequence ID" value="TDZ22161.1"/>
    <property type="molecule type" value="Genomic_DNA"/>
</dbReference>
<dbReference type="AlphaFoldDB" id="A0A484FWN9"/>
<keyword evidence="2" id="KW-1185">Reference proteome</keyword>
<evidence type="ECO:0000313" key="1">
    <source>
        <dbReference type="EMBL" id="TDZ22161.1"/>
    </source>
</evidence>
<evidence type="ECO:0000313" key="2">
    <source>
        <dbReference type="Proteomes" id="UP000014480"/>
    </source>
</evidence>
<reference evidence="2" key="1">
    <citation type="journal article" date="2013" name="New Phytol.">
        <title>Comparative genomic and transcriptomic analyses reveal the hemibiotrophic stage shift of Colletotrichum fungi.</title>
        <authorList>
            <person name="Gan P."/>
            <person name="Ikeda K."/>
            <person name="Irieda H."/>
            <person name="Narusaka M."/>
            <person name="O'Connell R.J."/>
            <person name="Narusaka Y."/>
            <person name="Takano Y."/>
            <person name="Kubo Y."/>
            <person name="Shirasu K."/>
        </authorList>
    </citation>
    <scope>NUCLEOTIDE SEQUENCE [LARGE SCALE GENOMIC DNA]</scope>
    <source>
        <strain evidence="2">104-T / ATCC 96160 / CBS 514.97 / LARS 414 / MAFF 240422</strain>
    </source>
</reference>
<sequence>MASPRQAEADEARFPKDHLITAWHMFHSSTAWRTAQGELPTSNKSSHTMQGRFHAGLLSFLSLVVFDAPVLDGASSRRSKEAQFVSRQGNPIARITNKLTPSGRASKFVDDARHFAPLLNALRDRMRSATIPRRFYPF</sequence>
<accession>A0A484FWN9</accession>